<gene>
    <name evidence="2" type="primary">106063503</name>
</gene>
<evidence type="ECO:0000313" key="3">
    <source>
        <dbReference type="Proteomes" id="UP000076420"/>
    </source>
</evidence>
<feature type="transmembrane region" description="Helical" evidence="1">
    <location>
        <begin position="95"/>
        <end position="116"/>
    </location>
</feature>
<proteinExistence type="predicted"/>
<dbReference type="AlphaFoldDB" id="A0A2C9KVL7"/>
<keyword evidence="1" id="KW-1133">Transmembrane helix</keyword>
<accession>A0A2C9KVL7</accession>
<dbReference type="VEuPathDB" id="VectorBase:BGLAX_030648"/>
<dbReference type="EnsemblMetazoa" id="BGLB023952-RA">
    <property type="protein sequence ID" value="BGLB023952-PA"/>
    <property type="gene ID" value="BGLB023952"/>
</dbReference>
<protein>
    <submittedName>
        <fullName evidence="2">Uncharacterized protein</fullName>
    </submittedName>
</protein>
<dbReference type="KEGG" id="bgt:106063503"/>
<organism evidence="2 3">
    <name type="scientific">Biomphalaria glabrata</name>
    <name type="common">Bloodfluke planorb</name>
    <name type="synonym">Freshwater snail</name>
    <dbReference type="NCBI Taxonomy" id="6526"/>
    <lineage>
        <taxon>Eukaryota</taxon>
        <taxon>Metazoa</taxon>
        <taxon>Spiralia</taxon>
        <taxon>Lophotrochozoa</taxon>
        <taxon>Mollusca</taxon>
        <taxon>Gastropoda</taxon>
        <taxon>Heterobranchia</taxon>
        <taxon>Euthyneura</taxon>
        <taxon>Panpulmonata</taxon>
        <taxon>Hygrophila</taxon>
        <taxon>Lymnaeoidea</taxon>
        <taxon>Planorbidae</taxon>
        <taxon>Biomphalaria</taxon>
    </lineage>
</organism>
<name>A0A2C9KVL7_BIOGL</name>
<sequence length="122" mass="13668">MTTEITSPKDCGPSDIDLLPALCTNISICLTNRSLCCDYCSRVENYTVTMTTVITSPKECVLGEPDLKPELCTSPSVCQTQPLMCCDYCTYNSGAIFHLYDTWIYLCFYIHCIFLLSKQMSA</sequence>
<evidence type="ECO:0000256" key="1">
    <source>
        <dbReference type="SAM" id="Phobius"/>
    </source>
</evidence>
<dbReference type="VEuPathDB" id="VectorBase:BGLB023952"/>
<keyword evidence="1" id="KW-0812">Transmembrane</keyword>
<dbReference type="Proteomes" id="UP000076420">
    <property type="component" value="Unassembled WGS sequence"/>
</dbReference>
<evidence type="ECO:0000313" key="2">
    <source>
        <dbReference type="EnsemblMetazoa" id="BGLB023952-PA"/>
    </source>
</evidence>
<reference evidence="2" key="1">
    <citation type="submission" date="2020-05" db="UniProtKB">
        <authorList>
            <consortium name="EnsemblMetazoa"/>
        </authorList>
    </citation>
    <scope>IDENTIFICATION</scope>
    <source>
        <strain evidence="2">BB02</strain>
    </source>
</reference>
<keyword evidence="1" id="KW-0472">Membrane</keyword>